<evidence type="ECO:0000256" key="8">
    <source>
        <dbReference type="SAM" id="Coils"/>
    </source>
</evidence>
<dbReference type="Pfam" id="PF02321">
    <property type="entry name" value="OEP"/>
    <property type="match status" value="2"/>
</dbReference>
<dbReference type="PANTHER" id="PTHR30026">
    <property type="entry name" value="OUTER MEMBRANE PROTEIN TOLC"/>
    <property type="match status" value="1"/>
</dbReference>
<evidence type="ECO:0000256" key="1">
    <source>
        <dbReference type="ARBA" id="ARBA00004442"/>
    </source>
</evidence>
<keyword evidence="6" id="KW-0472">Membrane</keyword>
<protein>
    <recommendedName>
        <fullName evidence="12">Type I secretion protein TolC</fullName>
    </recommendedName>
</protein>
<evidence type="ECO:0000256" key="7">
    <source>
        <dbReference type="ARBA" id="ARBA00023237"/>
    </source>
</evidence>
<dbReference type="InterPro" id="IPR051906">
    <property type="entry name" value="TolC-like"/>
</dbReference>
<name>A0A1B1YVP7_9GAMM</name>
<sequence>MKNYVLAAGLVGAVLALPAGAEDLLAVYQQAVQNDAQLAAAQAARDAARELKPQALSFVLPNIQATANTAYQTLRTDAPAGAFPPGGRAEFNLHYWQVEAVQPLFNWQLIAGLGQADALVRQADNQYGFAEQELMLRTADRYFGVLSANDSLQFAQAEKAAIGRQLDQAKQRFEVGLIAITDIHEAQARYDLTVAQEIEARNQLTNALEALREVTGTGYELLTPLADTLPLEPPAIADVETWVKQALEMNPLVAAAGEAMTAARKEIERQRAKHYPTLDAKATYLDTSANASRFGSDPNENEDTIYGLQMNLPIFEGGRTSSLVRQAQQQYREAQQRLEQQRRSTSRGTRDAFLGVEAAISRVKALSQALVSNQSALEATELGYRVGTRTSVDVLDAERELYRAKRNLATARYDYVLNVLRLEQASGQLAQDDLARVNGWLGASAAASAAPVVPATP</sequence>
<keyword evidence="4" id="KW-1134">Transmembrane beta strand</keyword>
<evidence type="ECO:0000256" key="3">
    <source>
        <dbReference type="ARBA" id="ARBA00022448"/>
    </source>
</evidence>
<evidence type="ECO:0000256" key="6">
    <source>
        <dbReference type="ARBA" id="ARBA00023136"/>
    </source>
</evidence>
<keyword evidence="7" id="KW-0998">Cell outer membrane</keyword>
<dbReference type="AlphaFoldDB" id="A0A1B1YVP7"/>
<dbReference type="InterPro" id="IPR010130">
    <property type="entry name" value="T1SS_OMP_TolC"/>
</dbReference>
<feature type="signal peptide" evidence="9">
    <location>
        <begin position="1"/>
        <end position="21"/>
    </location>
</feature>
<evidence type="ECO:0000313" key="10">
    <source>
        <dbReference type="EMBL" id="ANX04960.1"/>
    </source>
</evidence>
<dbReference type="OrthoDB" id="9813458at2"/>
<dbReference type="Proteomes" id="UP000092952">
    <property type="component" value="Chromosome"/>
</dbReference>
<keyword evidence="5" id="KW-0812">Transmembrane</keyword>
<dbReference type="NCBIfam" id="TIGR01844">
    <property type="entry name" value="type_I_sec_TolC"/>
    <property type="match status" value="1"/>
</dbReference>
<dbReference type="GO" id="GO:0015288">
    <property type="term" value="F:porin activity"/>
    <property type="evidence" value="ECO:0007669"/>
    <property type="project" value="TreeGrafter"/>
</dbReference>
<evidence type="ECO:0000256" key="9">
    <source>
        <dbReference type="SAM" id="SignalP"/>
    </source>
</evidence>
<evidence type="ECO:0000256" key="5">
    <source>
        <dbReference type="ARBA" id="ARBA00022692"/>
    </source>
</evidence>
<dbReference type="Gene3D" id="1.20.1600.10">
    <property type="entry name" value="Outer membrane efflux proteins (OEP)"/>
    <property type="match status" value="1"/>
</dbReference>
<dbReference type="GO" id="GO:0015562">
    <property type="term" value="F:efflux transmembrane transporter activity"/>
    <property type="evidence" value="ECO:0007669"/>
    <property type="project" value="InterPro"/>
</dbReference>
<keyword evidence="11" id="KW-1185">Reference proteome</keyword>
<dbReference type="RefSeq" id="WP_068806215.1">
    <property type="nucleotide sequence ID" value="NZ_CP014671.1"/>
</dbReference>
<keyword evidence="3" id="KW-0813">Transport</keyword>
<dbReference type="KEGG" id="gbi:PG2T_12775"/>
<dbReference type="STRING" id="1810504.PG2T_12775"/>
<dbReference type="GO" id="GO:0009279">
    <property type="term" value="C:cell outer membrane"/>
    <property type="evidence" value="ECO:0007669"/>
    <property type="project" value="UniProtKB-SubCell"/>
</dbReference>
<dbReference type="PANTHER" id="PTHR30026:SF20">
    <property type="entry name" value="OUTER MEMBRANE PROTEIN TOLC"/>
    <property type="match status" value="1"/>
</dbReference>
<comment type="similarity">
    <text evidence="2">Belongs to the outer membrane factor (OMF) (TC 1.B.17) family.</text>
</comment>
<dbReference type="GO" id="GO:1990281">
    <property type="term" value="C:efflux pump complex"/>
    <property type="evidence" value="ECO:0007669"/>
    <property type="project" value="TreeGrafter"/>
</dbReference>
<keyword evidence="8" id="KW-0175">Coiled coil</keyword>
<accession>A0A1B1YVP7</accession>
<gene>
    <name evidence="10" type="ORF">PG2T_12775</name>
</gene>
<feature type="coiled-coil region" evidence="8">
    <location>
        <begin position="152"/>
        <end position="214"/>
    </location>
</feature>
<evidence type="ECO:0008006" key="12">
    <source>
        <dbReference type="Google" id="ProtNLM"/>
    </source>
</evidence>
<comment type="subcellular location">
    <subcellularLocation>
        <location evidence="1">Cell outer membrane</location>
    </subcellularLocation>
</comment>
<reference evidence="11" key="1">
    <citation type="submission" date="2016-03" db="EMBL/GenBank/DDBJ databases">
        <title>Complete genome sequence of Solimmundus cernigliae, representing a novel lineage of polycyclic aromatic hydrocarbon degraders within the Gammaproteobacteria.</title>
        <authorList>
            <person name="Singleton D.R."/>
            <person name="Dickey A.N."/>
            <person name="Scholl E.H."/>
            <person name="Wright F.A."/>
            <person name="Aitken M.D."/>
        </authorList>
    </citation>
    <scope>NUCLEOTIDE SEQUENCE [LARGE SCALE GENOMIC DNA]</scope>
    <source>
        <strain evidence="11">TR3.2</strain>
    </source>
</reference>
<organism evidence="10 11">
    <name type="scientific">Immundisolibacter cernigliae</name>
    <dbReference type="NCBI Taxonomy" id="1810504"/>
    <lineage>
        <taxon>Bacteria</taxon>
        <taxon>Pseudomonadati</taxon>
        <taxon>Pseudomonadota</taxon>
        <taxon>Gammaproteobacteria</taxon>
        <taxon>Immundisolibacterales</taxon>
        <taxon>Immundisolibacteraceae</taxon>
        <taxon>Immundisolibacter</taxon>
    </lineage>
</organism>
<proteinExistence type="inferred from homology"/>
<keyword evidence="9" id="KW-0732">Signal</keyword>
<feature type="chain" id="PRO_5008533047" description="Type I secretion protein TolC" evidence="9">
    <location>
        <begin position="22"/>
        <end position="457"/>
    </location>
</feature>
<evidence type="ECO:0000256" key="4">
    <source>
        <dbReference type="ARBA" id="ARBA00022452"/>
    </source>
</evidence>
<evidence type="ECO:0000256" key="2">
    <source>
        <dbReference type="ARBA" id="ARBA00007613"/>
    </source>
</evidence>
<dbReference type="InterPro" id="IPR003423">
    <property type="entry name" value="OMP_efflux"/>
</dbReference>
<evidence type="ECO:0000313" key="11">
    <source>
        <dbReference type="Proteomes" id="UP000092952"/>
    </source>
</evidence>
<dbReference type="FunCoup" id="A0A1B1YVP7">
    <property type="interactions" value="253"/>
</dbReference>
<dbReference type="SUPFAM" id="SSF56954">
    <property type="entry name" value="Outer membrane efflux proteins (OEP)"/>
    <property type="match status" value="1"/>
</dbReference>
<dbReference type="EMBL" id="CP014671">
    <property type="protein sequence ID" value="ANX04960.1"/>
    <property type="molecule type" value="Genomic_DNA"/>
</dbReference>
<dbReference type="InParanoid" id="A0A1B1YVP7"/>